<proteinExistence type="predicted"/>
<accession>A0A645GKL7</accession>
<dbReference type="Gene3D" id="3.40.50.1980">
    <property type="entry name" value="Nitrogenase molybdenum iron protein domain"/>
    <property type="match status" value="1"/>
</dbReference>
<gene>
    <name evidence="2" type="primary">nifK_15</name>
    <name evidence="2" type="ORF">SDC9_171883</name>
</gene>
<dbReference type="GO" id="GO:0016163">
    <property type="term" value="F:nitrogenase activity"/>
    <property type="evidence" value="ECO:0007669"/>
    <property type="project" value="UniProtKB-EC"/>
</dbReference>
<name>A0A645GKL7_9ZZZZ</name>
<organism evidence="2">
    <name type="scientific">bioreactor metagenome</name>
    <dbReference type="NCBI Taxonomy" id="1076179"/>
    <lineage>
        <taxon>unclassified sequences</taxon>
        <taxon>metagenomes</taxon>
        <taxon>ecological metagenomes</taxon>
    </lineage>
</organism>
<comment type="caution">
    <text evidence="2">The sequence shown here is derived from an EMBL/GenBank/DDBJ whole genome shotgun (WGS) entry which is preliminary data.</text>
</comment>
<keyword evidence="2" id="KW-0560">Oxidoreductase</keyword>
<dbReference type="InterPro" id="IPR050152">
    <property type="entry name" value="ChlB/BchB/BchZ"/>
</dbReference>
<dbReference type="EMBL" id="VSSQ01073349">
    <property type="protein sequence ID" value="MPN24484.1"/>
    <property type="molecule type" value="Genomic_DNA"/>
</dbReference>
<protein>
    <submittedName>
        <fullName evidence="2">Nitrogenase molybdenum-iron protein beta chain</fullName>
        <ecNumber evidence="2">1.18.6.1</ecNumber>
    </submittedName>
</protein>
<dbReference type="EC" id="1.18.6.1" evidence="2"/>
<dbReference type="InterPro" id="IPR000510">
    <property type="entry name" value="Nase/OxRdtase_comp1"/>
</dbReference>
<evidence type="ECO:0000259" key="1">
    <source>
        <dbReference type="Pfam" id="PF00148"/>
    </source>
</evidence>
<dbReference type="AlphaFoldDB" id="A0A645GKL7"/>
<dbReference type="PANTHER" id="PTHR33712">
    <property type="entry name" value="LIGHT-INDEPENDENT PROTOCHLOROPHYLLIDE REDUCTASE SUBUNIT B"/>
    <property type="match status" value="1"/>
</dbReference>
<dbReference type="SUPFAM" id="SSF53807">
    <property type="entry name" value="Helical backbone' metal receptor"/>
    <property type="match status" value="1"/>
</dbReference>
<evidence type="ECO:0000313" key="2">
    <source>
        <dbReference type="EMBL" id="MPN24484.1"/>
    </source>
</evidence>
<feature type="domain" description="Nitrogenase/oxidoreductase component 1" evidence="1">
    <location>
        <begin position="1"/>
        <end position="140"/>
    </location>
</feature>
<dbReference type="PANTHER" id="PTHR33712:SF7">
    <property type="entry name" value="LIGHT-INDEPENDENT PROTOCHLOROPHYLLIDE REDUCTASE SUBUNIT B"/>
    <property type="match status" value="1"/>
</dbReference>
<dbReference type="Pfam" id="PF00148">
    <property type="entry name" value="Oxidored_nitro"/>
    <property type="match status" value="1"/>
</dbReference>
<sequence>MLDASAHLFGKKAAIYGDPDTVLGIASLVLEMGMVPKYLLTGTPMDSFNKKAAALLEKYGVADQCKVKANGDLFELHQWIKNETVDVLIGTTYGKQIAKAEDIPLVRAGFPVLDRHAHSLQPIVGYKGALRLVEMILNAILDKQDRVCADEDLEIVL</sequence>
<reference evidence="2" key="1">
    <citation type="submission" date="2019-08" db="EMBL/GenBank/DDBJ databases">
        <authorList>
            <person name="Kucharzyk K."/>
            <person name="Murdoch R.W."/>
            <person name="Higgins S."/>
            <person name="Loffler F."/>
        </authorList>
    </citation>
    <scope>NUCLEOTIDE SEQUENCE</scope>
</reference>